<dbReference type="AlphaFoldDB" id="A0A4U5N1S5"/>
<accession>A0A4U5N1S5</accession>
<evidence type="ECO:0000313" key="1">
    <source>
        <dbReference type="EMBL" id="TKR76218.1"/>
    </source>
</evidence>
<organism evidence="1 2">
    <name type="scientific">Steinernema carpocapsae</name>
    <name type="common">Entomopathogenic nematode</name>
    <dbReference type="NCBI Taxonomy" id="34508"/>
    <lineage>
        <taxon>Eukaryota</taxon>
        <taxon>Metazoa</taxon>
        <taxon>Ecdysozoa</taxon>
        <taxon>Nematoda</taxon>
        <taxon>Chromadorea</taxon>
        <taxon>Rhabditida</taxon>
        <taxon>Tylenchina</taxon>
        <taxon>Panagrolaimomorpha</taxon>
        <taxon>Strongyloidoidea</taxon>
        <taxon>Steinernematidae</taxon>
        <taxon>Steinernema</taxon>
    </lineage>
</organism>
<keyword evidence="2" id="KW-1185">Reference proteome</keyword>
<protein>
    <submittedName>
        <fullName evidence="1">Uncharacterized protein</fullName>
    </submittedName>
</protein>
<sequence>MQVNCLFLRSRLILLACNKMSQPLRPSVSVLRRRNRQIFTSDNLGLDASDLSPQTGTPLSPLDSVQSAQITEFLLWITLKFNYLIV</sequence>
<comment type="caution">
    <text evidence="1">The sequence shown here is derived from an EMBL/GenBank/DDBJ whole genome shotgun (WGS) entry which is preliminary data.</text>
</comment>
<reference evidence="1 2" key="1">
    <citation type="journal article" date="2015" name="Genome Biol.">
        <title>Comparative genomics of Steinernema reveals deeply conserved gene regulatory networks.</title>
        <authorList>
            <person name="Dillman A.R."/>
            <person name="Macchietto M."/>
            <person name="Porter C.F."/>
            <person name="Rogers A."/>
            <person name="Williams B."/>
            <person name="Antoshechkin I."/>
            <person name="Lee M.M."/>
            <person name="Goodwin Z."/>
            <person name="Lu X."/>
            <person name="Lewis E.E."/>
            <person name="Goodrich-Blair H."/>
            <person name="Stock S.P."/>
            <person name="Adams B.J."/>
            <person name="Sternberg P.W."/>
            <person name="Mortazavi A."/>
        </authorList>
    </citation>
    <scope>NUCLEOTIDE SEQUENCE [LARGE SCALE GENOMIC DNA]</scope>
    <source>
        <strain evidence="1 2">ALL</strain>
    </source>
</reference>
<proteinExistence type="predicted"/>
<reference evidence="1 2" key="2">
    <citation type="journal article" date="2019" name="G3 (Bethesda)">
        <title>Hybrid Assembly of the Genome of the Entomopathogenic Nematode Steinernema carpocapsae Identifies the X-Chromosome.</title>
        <authorList>
            <person name="Serra L."/>
            <person name="Macchietto M."/>
            <person name="Macias-Munoz A."/>
            <person name="McGill C.J."/>
            <person name="Rodriguez I.M."/>
            <person name="Rodriguez B."/>
            <person name="Murad R."/>
            <person name="Mortazavi A."/>
        </authorList>
    </citation>
    <scope>NUCLEOTIDE SEQUENCE [LARGE SCALE GENOMIC DNA]</scope>
    <source>
        <strain evidence="1 2">ALL</strain>
    </source>
</reference>
<evidence type="ECO:0000313" key="2">
    <source>
        <dbReference type="Proteomes" id="UP000298663"/>
    </source>
</evidence>
<dbReference type="EMBL" id="AZBU02000005">
    <property type="protein sequence ID" value="TKR76218.1"/>
    <property type="molecule type" value="Genomic_DNA"/>
</dbReference>
<gene>
    <name evidence="1" type="ORF">L596_017390</name>
</gene>
<dbReference type="Proteomes" id="UP000298663">
    <property type="component" value="Unassembled WGS sequence"/>
</dbReference>
<name>A0A4U5N1S5_STECR</name>